<dbReference type="PANTHER" id="PTHR33908:SF3">
    <property type="entry name" value="UNDECAPRENYL PHOSPHATE-ALPHA-4-AMINO-4-DEOXY-L-ARABINOSE ARABINOSYL TRANSFERASE"/>
    <property type="match status" value="1"/>
</dbReference>
<keyword evidence="5 8" id="KW-0812">Transmembrane</keyword>
<feature type="transmembrane region" description="Helical" evidence="8">
    <location>
        <begin position="416"/>
        <end position="435"/>
    </location>
</feature>
<evidence type="ECO:0000313" key="11">
    <source>
        <dbReference type="Proteomes" id="UP000019276"/>
    </source>
</evidence>
<dbReference type="AlphaFoldDB" id="W7Q8A3"/>
<keyword evidence="7 8" id="KW-0472">Membrane</keyword>
<evidence type="ECO:0000259" key="9">
    <source>
        <dbReference type="Pfam" id="PF13231"/>
    </source>
</evidence>
<keyword evidence="11" id="KW-1185">Reference proteome</keyword>
<dbReference type="PATRIC" id="fig|1328313.3.peg.3766"/>
<dbReference type="eggNOG" id="COG1807">
    <property type="taxonomic scope" value="Bacteria"/>
</dbReference>
<dbReference type="PANTHER" id="PTHR33908">
    <property type="entry name" value="MANNOSYLTRANSFERASE YKCB-RELATED"/>
    <property type="match status" value="1"/>
</dbReference>
<name>W7Q8A3_9ALTE</name>
<evidence type="ECO:0000256" key="4">
    <source>
        <dbReference type="ARBA" id="ARBA00022679"/>
    </source>
</evidence>
<evidence type="ECO:0000313" key="10">
    <source>
        <dbReference type="EMBL" id="EWH08221.1"/>
    </source>
</evidence>
<evidence type="ECO:0000256" key="7">
    <source>
        <dbReference type="ARBA" id="ARBA00023136"/>
    </source>
</evidence>
<dbReference type="GO" id="GO:0005886">
    <property type="term" value="C:plasma membrane"/>
    <property type="evidence" value="ECO:0007669"/>
    <property type="project" value="UniProtKB-SubCell"/>
</dbReference>
<dbReference type="EMBL" id="ARZY01000058">
    <property type="protein sequence ID" value="EWH08221.1"/>
    <property type="molecule type" value="Genomic_DNA"/>
</dbReference>
<feature type="transmembrane region" description="Helical" evidence="8">
    <location>
        <begin position="95"/>
        <end position="113"/>
    </location>
</feature>
<feature type="transmembrane region" description="Helical" evidence="8">
    <location>
        <begin position="390"/>
        <end position="409"/>
    </location>
</feature>
<dbReference type="InterPro" id="IPR050297">
    <property type="entry name" value="LipidA_mod_glycosyltrf_83"/>
</dbReference>
<reference evidence="10 11" key="1">
    <citation type="journal article" date="2014" name="Genome Announc.">
        <title>Draft Genome Sequence of the Agar-Degrading Bacterium Catenovulum sp. Strain DS-2, Isolated from Intestines of Haliotis diversicolor.</title>
        <authorList>
            <person name="Shan D."/>
            <person name="Li X."/>
            <person name="Gu Z."/>
            <person name="Wei G."/>
            <person name="Gao Z."/>
            <person name="Shao Z."/>
        </authorList>
    </citation>
    <scope>NUCLEOTIDE SEQUENCE [LARGE SCALE GENOMIC DNA]</scope>
    <source>
        <strain evidence="10 11">DS-2</strain>
    </source>
</reference>
<feature type="transmembrane region" description="Helical" evidence="8">
    <location>
        <begin position="119"/>
        <end position="135"/>
    </location>
</feature>
<organism evidence="10 11">
    <name type="scientific">Catenovulum agarivorans DS-2</name>
    <dbReference type="NCBI Taxonomy" id="1328313"/>
    <lineage>
        <taxon>Bacteria</taxon>
        <taxon>Pseudomonadati</taxon>
        <taxon>Pseudomonadota</taxon>
        <taxon>Gammaproteobacteria</taxon>
        <taxon>Alteromonadales</taxon>
        <taxon>Alteromonadaceae</taxon>
        <taxon>Catenovulum</taxon>
    </lineage>
</organism>
<feature type="transmembrane region" description="Helical" evidence="8">
    <location>
        <begin position="12"/>
        <end position="32"/>
    </location>
</feature>
<dbReference type="RefSeq" id="WP_035016512.1">
    <property type="nucleotide sequence ID" value="NZ_ARZY01000058.1"/>
</dbReference>
<dbReference type="STRING" id="1328313.DS2_18428"/>
<feature type="domain" description="Glycosyltransferase RgtA/B/C/D-like" evidence="9">
    <location>
        <begin position="67"/>
        <end position="228"/>
    </location>
</feature>
<accession>W7Q8A3</accession>
<evidence type="ECO:0000256" key="5">
    <source>
        <dbReference type="ARBA" id="ARBA00022692"/>
    </source>
</evidence>
<keyword evidence="3" id="KW-0328">Glycosyltransferase</keyword>
<proteinExistence type="predicted"/>
<comment type="subcellular location">
    <subcellularLocation>
        <location evidence="1">Cell membrane</location>
        <topology evidence="1">Multi-pass membrane protein</topology>
    </subcellularLocation>
</comment>
<evidence type="ECO:0000256" key="6">
    <source>
        <dbReference type="ARBA" id="ARBA00022989"/>
    </source>
</evidence>
<dbReference type="GO" id="GO:0010041">
    <property type="term" value="P:response to iron(III) ion"/>
    <property type="evidence" value="ECO:0007669"/>
    <property type="project" value="TreeGrafter"/>
</dbReference>
<evidence type="ECO:0000256" key="8">
    <source>
        <dbReference type="SAM" id="Phobius"/>
    </source>
</evidence>
<comment type="caution">
    <text evidence="10">The sequence shown here is derived from an EMBL/GenBank/DDBJ whole genome shotgun (WGS) entry which is preliminary data.</text>
</comment>
<dbReference type="Proteomes" id="UP000019276">
    <property type="component" value="Unassembled WGS sequence"/>
</dbReference>
<dbReference type="Pfam" id="PF13231">
    <property type="entry name" value="PMT_2"/>
    <property type="match status" value="1"/>
</dbReference>
<dbReference type="InterPro" id="IPR038731">
    <property type="entry name" value="RgtA/B/C-like"/>
</dbReference>
<dbReference type="GO" id="GO:0016763">
    <property type="term" value="F:pentosyltransferase activity"/>
    <property type="evidence" value="ECO:0007669"/>
    <property type="project" value="TreeGrafter"/>
</dbReference>
<feature type="transmembrane region" description="Helical" evidence="8">
    <location>
        <begin position="297"/>
        <end position="314"/>
    </location>
</feature>
<keyword evidence="2" id="KW-1003">Cell membrane</keyword>
<dbReference type="GO" id="GO:0009103">
    <property type="term" value="P:lipopolysaccharide biosynthetic process"/>
    <property type="evidence" value="ECO:0007669"/>
    <property type="project" value="UniProtKB-ARBA"/>
</dbReference>
<gene>
    <name evidence="10" type="ORF">DS2_18428</name>
</gene>
<feature type="transmembrane region" description="Helical" evidence="8">
    <location>
        <begin position="171"/>
        <end position="197"/>
    </location>
</feature>
<keyword evidence="4" id="KW-0808">Transferase</keyword>
<sequence length="524" mass="60136">MIKNHNLSELFYHPSTLALFLIAGFILNVWGVPLFDVDEGAFSEATREMLSSGIWSATYLDGEPRYDKPILTYWFQAFFVQMFGLNEFALRMHSVVSAMLWSGAIFYFCQQFINRKTAFVATLIFSSTLWITLIGRAATADALLNLFIALTFFDIYRYAQSEDKKHCYRAWLWLSLGALTKGPVAIAIPGMVSLIWFASNQQLTLWLRAIFNPVGWLILLSVLSPWLYMVWLEQGSGFFHGFLVEHNLKRFTATKEGHGGQWFYYLVALPLILLPFSGGLFKQLALGKQLLKDQLDRLLVIWFVVVFLLVSFSQTQLPHYVLYGVTPVIILMAKYRHSLLSGKWQLIFPLLFCIIQFVLVYLAPELASQNDNPYQQQMLAQADTVFDNSYLFNSILLCLFLLALAIAPIKSWQKLVSFAFCQSVFCYLVLLPAIAQIQQSPIKQAAIYAKQIDQTFVAYKMHMPSFSVYREQITHRRDVQAGDYVYTRADRISQLEERFGQHNVDIFYQQGGIVLAKITNKPNK</sequence>
<feature type="transmembrane region" description="Helical" evidence="8">
    <location>
        <begin position="262"/>
        <end position="285"/>
    </location>
</feature>
<evidence type="ECO:0000256" key="2">
    <source>
        <dbReference type="ARBA" id="ARBA00022475"/>
    </source>
</evidence>
<keyword evidence="6 8" id="KW-1133">Transmembrane helix</keyword>
<feature type="transmembrane region" description="Helical" evidence="8">
    <location>
        <begin position="209"/>
        <end position="231"/>
    </location>
</feature>
<protein>
    <recommendedName>
        <fullName evidence="9">Glycosyltransferase RgtA/B/C/D-like domain-containing protein</fullName>
    </recommendedName>
</protein>
<feature type="transmembrane region" description="Helical" evidence="8">
    <location>
        <begin position="344"/>
        <end position="363"/>
    </location>
</feature>
<evidence type="ECO:0000256" key="3">
    <source>
        <dbReference type="ARBA" id="ARBA00022676"/>
    </source>
</evidence>
<evidence type="ECO:0000256" key="1">
    <source>
        <dbReference type="ARBA" id="ARBA00004651"/>
    </source>
</evidence>